<evidence type="ECO:0000313" key="1">
    <source>
        <dbReference type="EMBL" id="NMU25112.1"/>
    </source>
</evidence>
<reference evidence="1 2" key="1">
    <citation type="submission" date="2020-04" db="EMBL/GenBank/DDBJ databases">
        <title>Whole-genome sequencing of Vibrio spp. from China reveals different genetic environments of blaCTX-M-14 among diverse lineages.</title>
        <authorList>
            <person name="Zheng Z."/>
            <person name="Ye L."/>
            <person name="Chen S."/>
        </authorList>
    </citation>
    <scope>NUCLEOTIDE SEQUENCE [LARGE SCALE GENOMIC DNA]</scope>
    <source>
        <strain evidence="1 2">Vb0574</strain>
    </source>
</reference>
<gene>
    <name evidence="1" type="ORF">HKB21_05720</name>
</gene>
<dbReference type="Proteomes" id="UP000555836">
    <property type="component" value="Unassembled WGS sequence"/>
</dbReference>
<evidence type="ECO:0000313" key="2">
    <source>
        <dbReference type="Proteomes" id="UP000555836"/>
    </source>
</evidence>
<organism evidence="1 2">
    <name type="scientific">Vibrio parahaemolyticus</name>
    <dbReference type="NCBI Taxonomy" id="670"/>
    <lineage>
        <taxon>Bacteria</taxon>
        <taxon>Pseudomonadati</taxon>
        <taxon>Pseudomonadota</taxon>
        <taxon>Gammaproteobacteria</taxon>
        <taxon>Vibrionales</taxon>
        <taxon>Vibrionaceae</taxon>
        <taxon>Vibrio</taxon>
    </lineage>
</organism>
<accession>A0A7Y0X4Z8</accession>
<name>A0A7Y0X4Z8_VIBPH</name>
<dbReference type="AlphaFoldDB" id="A0A7Y0X4Z8"/>
<protein>
    <submittedName>
        <fullName evidence="1">Uncharacterized protein</fullName>
    </submittedName>
</protein>
<dbReference type="EMBL" id="JABCLD010000795">
    <property type="protein sequence ID" value="NMU25112.1"/>
    <property type="molecule type" value="Genomic_DNA"/>
</dbReference>
<comment type="caution">
    <text evidence="1">The sequence shown here is derived from an EMBL/GenBank/DDBJ whole genome shotgun (WGS) entry which is preliminary data.</text>
</comment>
<proteinExistence type="predicted"/>
<sequence>MGATAMGAASGAKAGADYQAAEYNQKLAEQNVDILESQAESERIAGSQEAQKKTI</sequence>
<feature type="non-terminal residue" evidence="1">
    <location>
        <position position="55"/>
    </location>
</feature>